<dbReference type="Proteomes" id="UP001589862">
    <property type="component" value="Unassembled WGS sequence"/>
</dbReference>
<dbReference type="EMBL" id="JBHLUB010000001">
    <property type="protein sequence ID" value="MFC0581090.1"/>
    <property type="molecule type" value="Genomic_DNA"/>
</dbReference>
<organism evidence="2 3">
    <name type="scientific">Micrococcoides hystricis</name>
    <dbReference type="NCBI Taxonomy" id="1572761"/>
    <lineage>
        <taxon>Bacteria</taxon>
        <taxon>Bacillati</taxon>
        <taxon>Actinomycetota</taxon>
        <taxon>Actinomycetes</taxon>
        <taxon>Micrococcales</taxon>
        <taxon>Micrococcaceae</taxon>
        <taxon>Micrococcoides</taxon>
    </lineage>
</organism>
<comment type="caution">
    <text evidence="2">The sequence shown here is derived from an EMBL/GenBank/DDBJ whole genome shotgun (WGS) entry which is preliminary data.</text>
</comment>
<accession>A0ABV6P7Q5</accession>
<protein>
    <recommendedName>
        <fullName evidence="4">DUF1490 family protein</fullName>
    </recommendedName>
</protein>
<evidence type="ECO:0008006" key="4">
    <source>
        <dbReference type="Google" id="ProtNLM"/>
    </source>
</evidence>
<proteinExistence type="predicted"/>
<evidence type="ECO:0000313" key="3">
    <source>
        <dbReference type="Proteomes" id="UP001589862"/>
    </source>
</evidence>
<keyword evidence="3" id="KW-1185">Reference proteome</keyword>
<name>A0ABV6P7Q5_9MICC</name>
<evidence type="ECO:0000313" key="2">
    <source>
        <dbReference type="EMBL" id="MFC0581090.1"/>
    </source>
</evidence>
<evidence type="ECO:0000256" key="1">
    <source>
        <dbReference type="SAM" id="MobiDB-lite"/>
    </source>
</evidence>
<dbReference type="RefSeq" id="WP_377457647.1">
    <property type="nucleotide sequence ID" value="NZ_JBHLUB010000001.1"/>
</dbReference>
<gene>
    <name evidence="2" type="ORF">ACFFFR_01625</name>
</gene>
<reference evidence="2 3" key="1">
    <citation type="submission" date="2024-09" db="EMBL/GenBank/DDBJ databases">
        <authorList>
            <person name="Sun Q."/>
            <person name="Mori K."/>
        </authorList>
    </citation>
    <scope>NUCLEOTIDE SEQUENCE [LARGE SCALE GENOMIC DNA]</scope>
    <source>
        <strain evidence="2 3">NCAIM B.02604</strain>
    </source>
</reference>
<sequence>MIKRLLWVGIGATAGWLGNQKYQETKTHVQRRIADKGLAFSIDVAKQSAGFVFHNLKALIVEKKTDQGTNPGANPGAHHTPNQSH</sequence>
<feature type="region of interest" description="Disordered" evidence="1">
    <location>
        <begin position="64"/>
        <end position="85"/>
    </location>
</feature>